<proteinExistence type="predicted"/>
<keyword evidence="3" id="KW-1185">Reference proteome</keyword>
<evidence type="ECO:0000313" key="2">
    <source>
        <dbReference type="EMBL" id="KAJ1192297.1"/>
    </source>
</evidence>
<sequence length="175" mass="19207">MANQYTNNPEEYKPAKNNVTTFAQVVGVLEWSPVQAEQTETANPLELSLAPCGKPNILPITKGRSSFTDQEREVLSEQFLNNLEEQINRTLSLTTTVTATTATKHPEKDEAGGGTSAATTPECPTNAQELTASRASQDIMARALLCQSNKMELQLDLFQSLATYLLEIRTKVTNM</sequence>
<dbReference type="Proteomes" id="UP001066276">
    <property type="component" value="Chromosome 2_2"/>
</dbReference>
<name>A0AAV7UUQ1_PLEWA</name>
<protein>
    <submittedName>
        <fullName evidence="2">Uncharacterized protein</fullName>
    </submittedName>
</protein>
<feature type="region of interest" description="Disordered" evidence="1">
    <location>
        <begin position="101"/>
        <end position="123"/>
    </location>
</feature>
<dbReference type="EMBL" id="JANPWB010000004">
    <property type="protein sequence ID" value="KAJ1192297.1"/>
    <property type="molecule type" value="Genomic_DNA"/>
</dbReference>
<gene>
    <name evidence="2" type="ORF">NDU88_001608</name>
</gene>
<evidence type="ECO:0000313" key="3">
    <source>
        <dbReference type="Proteomes" id="UP001066276"/>
    </source>
</evidence>
<comment type="caution">
    <text evidence="2">The sequence shown here is derived from an EMBL/GenBank/DDBJ whole genome shotgun (WGS) entry which is preliminary data.</text>
</comment>
<accession>A0AAV7UUQ1</accession>
<organism evidence="2 3">
    <name type="scientific">Pleurodeles waltl</name>
    <name type="common">Iberian ribbed newt</name>
    <dbReference type="NCBI Taxonomy" id="8319"/>
    <lineage>
        <taxon>Eukaryota</taxon>
        <taxon>Metazoa</taxon>
        <taxon>Chordata</taxon>
        <taxon>Craniata</taxon>
        <taxon>Vertebrata</taxon>
        <taxon>Euteleostomi</taxon>
        <taxon>Amphibia</taxon>
        <taxon>Batrachia</taxon>
        <taxon>Caudata</taxon>
        <taxon>Salamandroidea</taxon>
        <taxon>Salamandridae</taxon>
        <taxon>Pleurodelinae</taxon>
        <taxon>Pleurodeles</taxon>
    </lineage>
</organism>
<dbReference type="AlphaFoldDB" id="A0AAV7UUQ1"/>
<reference evidence="2" key="1">
    <citation type="journal article" date="2022" name="bioRxiv">
        <title>Sequencing and chromosome-scale assembly of the giantPleurodeles waltlgenome.</title>
        <authorList>
            <person name="Brown T."/>
            <person name="Elewa A."/>
            <person name="Iarovenko S."/>
            <person name="Subramanian E."/>
            <person name="Araus A.J."/>
            <person name="Petzold A."/>
            <person name="Susuki M."/>
            <person name="Suzuki K.-i.T."/>
            <person name="Hayashi T."/>
            <person name="Toyoda A."/>
            <person name="Oliveira C."/>
            <person name="Osipova E."/>
            <person name="Leigh N.D."/>
            <person name="Simon A."/>
            <person name="Yun M.H."/>
        </authorList>
    </citation>
    <scope>NUCLEOTIDE SEQUENCE</scope>
    <source>
        <strain evidence="2">20211129_DDA</strain>
        <tissue evidence="2">Liver</tissue>
    </source>
</reference>
<evidence type="ECO:0000256" key="1">
    <source>
        <dbReference type="SAM" id="MobiDB-lite"/>
    </source>
</evidence>